<feature type="domain" description="Transposase IS66 central" evidence="1">
    <location>
        <begin position="15"/>
        <end position="72"/>
    </location>
</feature>
<gene>
    <name evidence="2" type="ORF">I215_15728</name>
</gene>
<dbReference type="Proteomes" id="UP000007364">
    <property type="component" value="Unassembled WGS sequence"/>
</dbReference>
<dbReference type="OrthoDB" id="9760067at2"/>
<protein>
    <submittedName>
        <fullName evidence="2">Transposase</fullName>
    </submittedName>
</protein>
<dbReference type="AlphaFoldDB" id="K2QGK7"/>
<evidence type="ECO:0000313" key="2">
    <source>
        <dbReference type="EMBL" id="EKF53797.1"/>
    </source>
</evidence>
<accession>K2QGK7</accession>
<dbReference type="Pfam" id="PF03050">
    <property type="entry name" value="DDE_Tnp_IS66"/>
    <property type="match status" value="1"/>
</dbReference>
<keyword evidence="3" id="KW-1185">Reference proteome</keyword>
<dbReference type="RefSeq" id="WP_008992966.1">
    <property type="nucleotide sequence ID" value="NZ_AMSG01000079.1"/>
</dbReference>
<comment type="caution">
    <text evidence="2">The sequence shown here is derived from an EMBL/GenBank/DDBJ whole genome shotgun (WGS) entry which is preliminary data.</text>
</comment>
<sequence>RTSLGVVQGDVYHRTRNQGKHSRDQRIKPILQRIRNWIEENSLQVLPKSAIGKAMTYFVLQCPKLENVLIDG</sequence>
<name>K2QGK7_9FLAO</name>
<feature type="non-terminal residue" evidence="2">
    <location>
        <position position="1"/>
    </location>
</feature>
<dbReference type="EMBL" id="AMSG01000079">
    <property type="protein sequence ID" value="EKF53797.1"/>
    <property type="molecule type" value="Genomic_DNA"/>
</dbReference>
<evidence type="ECO:0000313" key="3">
    <source>
        <dbReference type="Proteomes" id="UP000007364"/>
    </source>
</evidence>
<evidence type="ECO:0000259" key="1">
    <source>
        <dbReference type="Pfam" id="PF03050"/>
    </source>
</evidence>
<proteinExistence type="predicted"/>
<feature type="non-terminal residue" evidence="2">
    <location>
        <position position="72"/>
    </location>
</feature>
<organism evidence="2 3">
    <name type="scientific">Galbibacter marinus</name>
    <dbReference type="NCBI Taxonomy" id="555500"/>
    <lineage>
        <taxon>Bacteria</taxon>
        <taxon>Pseudomonadati</taxon>
        <taxon>Bacteroidota</taxon>
        <taxon>Flavobacteriia</taxon>
        <taxon>Flavobacteriales</taxon>
        <taxon>Flavobacteriaceae</taxon>
        <taxon>Galbibacter</taxon>
    </lineage>
</organism>
<reference evidence="2 3" key="1">
    <citation type="journal article" date="2012" name="J. Bacteriol.">
        <title>Genome Sequence of Galbibacter marinum Type Strain ck-I2-15.</title>
        <authorList>
            <person name="Lai Q."/>
            <person name="Li C."/>
            <person name="Shao Z."/>
        </authorList>
    </citation>
    <scope>NUCLEOTIDE SEQUENCE [LARGE SCALE GENOMIC DNA]</scope>
    <source>
        <strain evidence="3">ck-I2-15</strain>
    </source>
</reference>
<dbReference type="InterPro" id="IPR004291">
    <property type="entry name" value="Transposase_IS66_central"/>
</dbReference>